<gene>
    <name evidence="2" type="ORF">SLEP1_g9933</name>
</gene>
<evidence type="ECO:0000256" key="1">
    <source>
        <dbReference type="SAM" id="MobiDB-lite"/>
    </source>
</evidence>
<dbReference type="AlphaFoldDB" id="A0AAV5IB07"/>
<protein>
    <submittedName>
        <fullName evidence="2">Uncharacterized protein</fullName>
    </submittedName>
</protein>
<sequence length="383" mass="42281">MEFVREVGELWGNQGMEGEEGVMSIEPIAMIVPPELQDLSKTLTPESSARSSTHEGSGANHSSSSEGSSSEKTLSVGEDVGEGVSSPSPESVEVTVDVPMVVGWENKFISGRLSNLRKAPHTLGAEFRFRANFHHEVVDCATSIKGYKRLEEIVRQYHVPRTILLRTGTKNERACIVSPIGWIPMYVDHFDAGLRFPLLVLIFDVLAEYRLAMELVDLEALVTPEVLAVHGFVDVTNLFSEGEMSSMLERQHERAQRSRARGAGSSTQRQTHFDQWPPAAHRKGGRGSNSVSWPHAKRRVETTFVETQRCAREDFDAEDDVPLIRRRLNARNQSGAVRSPDAPVAQARNPAEALPTAVASMGPRIAYPEGFSYTKADCQLAMV</sequence>
<feature type="region of interest" description="Disordered" evidence="1">
    <location>
        <begin position="36"/>
        <end position="91"/>
    </location>
</feature>
<organism evidence="2 3">
    <name type="scientific">Rubroshorea leprosula</name>
    <dbReference type="NCBI Taxonomy" id="152421"/>
    <lineage>
        <taxon>Eukaryota</taxon>
        <taxon>Viridiplantae</taxon>
        <taxon>Streptophyta</taxon>
        <taxon>Embryophyta</taxon>
        <taxon>Tracheophyta</taxon>
        <taxon>Spermatophyta</taxon>
        <taxon>Magnoliopsida</taxon>
        <taxon>eudicotyledons</taxon>
        <taxon>Gunneridae</taxon>
        <taxon>Pentapetalae</taxon>
        <taxon>rosids</taxon>
        <taxon>malvids</taxon>
        <taxon>Malvales</taxon>
        <taxon>Dipterocarpaceae</taxon>
        <taxon>Rubroshorea</taxon>
    </lineage>
</organism>
<name>A0AAV5IB07_9ROSI</name>
<comment type="caution">
    <text evidence="2">The sequence shown here is derived from an EMBL/GenBank/DDBJ whole genome shotgun (WGS) entry which is preliminary data.</text>
</comment>
<reference evidence="2 3" key="1">
    <citation type="journal article" date="2021" name="Commun. Biol.">
        <title>The genome of Shorea leprosula (Dipterocarpaceae) highlights the ecological relevance of drought in aseasonal tropical rainforests.</title>
        <authorList>
            <person name="Ng K.K.S."/>
            <person name="Kobayashi M.J."/>
            <person name="Fawcett J.A."/>
            <person name="Hatakeyama M."/>
            <person name="Paape T."/>
            <person name="Ng C.H."/>
            <person name="Ang C.C."/>
            <person name="Tnah L.H."/>
            <person name="Lee C.T."/>
            <person name="Nishiyama T."/>
            <person name="Sese J."/>
            <person name="O'Brien M.J."/>
            <person name="Copetti D."/>
            <person name="Mohd Noor M.I."/>
            <person name="Ong R.C."/>
            <person name="Putra M."/>
            <person name="Sireger I.Z."/>
            <person name="Indrioko S."/>
            <person name="Kosugi Y."/>
            <person name="Izuno A."/>
            <person name="Isagi Y."/>
            <person name="Lee S.L."/>
            <person name="Shimizu K.K."/>
        </authorList>
    </citation>
    <scope>NUCLEOTIDE SEQUENCE [LARGE SCALE GENOMIC DNA]</scope>
    <source>
        <strain evidence="2">214</strain>
    </source>
</reference>
<proteinExistence type="predicted"/>
<evidence type="ECO:0000313" key="3">
    <source>
        <dbReference type="Proteomes" id="UP001054252"/>
    </source>
</evidence>
<feature type="compositionally biased region" description="Low complexity" evidence="1">
    <location>
        <begin position="82"/>
        <end position="91"/>
    </location>
</feature>
<dbReference type="EMBL" id="BPVZ01000010">
    <property type="protein sequence ID" value="GKU96731.1"/>
    <property type="molecule type" value="Genomic_DNA"/>
</dbReference>
<evidence type="ECO:0000313" key="2">
    <source>
        <dbReference type="EMBL" id="GKU96731.1"/>
    </source>
</evidence>
<accession>A0AAV5IB07</accession>
<feature type="compositionally biased region" description="Low complexity" evidence="1">
    <location>
        <begin position="55"/>
        <end position="71"/>
    </location>
</feature>
<feature type="compositionally biased region" description="Polar residues" evidence="1">
    <location>
        <begin position="39"/>
        <end position="51"/>
    </location>
</feature>
<feature type="region of interest" description="Disordered" evidence="1">
    <location>
        <begin position="246"/>
        <end position="293"/>
    </location>
</feature>
<dbReference type="Proteomes" id="UP001054252">
    <property type="component" value="Unassembled WGS sequence"/>
</dbReference>
<keyword evidence="3" id="KW-1185">Reference proteome</keyword>